<dbReference type="SUPFAM" id="SSF48208">
    <property type="entry name" value="Six-hairpin glycosidases"/>
    <property type="match status" value="1"/>
</dbReference>
<dbReference type="Gene3D" id="2.80.10.50">
    <property type="match status" value="1"/>
</dbReference>
<dbReference type="OrthoDB" id="646860at2759"/>
<sequence length="933" mass="101616">MARARPALAMVSTAAALLLLLLCAAAFVERGAALQLCTDRLFNNTQGRHNDGLPHLTPTEEATWMALLPRRLRGGGGGGARARAEFDWLALYRSLTRGGGPDDDADAGKPGPGELLTPASLHDVRLHGDDDDDDRVLTGSSSSSAAMYWQAQQTNLEYLLYLDPDRLTWTFRRQAGLPTVGDPYGGWEAPGGQLRGHFTGHYLSASAHMWAATHNSTLRERMTRVVDILYDCQKKMGTGYLAAYPETMFDLYEQLDEAWSPYYTIHKIMQGLLDQYMLASNKKGLDVVVWMTDYFSNRVKNLIQKYTIQRHWEAMNEETGGFNDVMYQLYTITKNQKHLTMAHLFDKPCFLGPLGLHKDDISGLHVNTHLPVIIGTQKRYEVVGDHLYKDISTYLFDVVNSSHTFATGGTSTMEHWHDPKRLVDEIKISSNEETCATYNFLKVSRNLFRWTKEAKYADHYERLLINGIMGNQRGTQPGVMLYFLPMGPGRSKSVSGLSPSGLPPKNPGGWGGPNDTFWCCYGTGIESFSKLGDSIYFLEEGEAPGLYIIQYIPSTFDWKATGLTVNQQAKPLLSTDPFFKVSLTFSAKGDAQLAKVSVRIPSWTSTDGTTATLNGQKLNLTSTGNSTNGGFLTVTKLWAEDTLTLQFPITLRTEAIKDDRPEYASIQAVLFGPHLLAGLTHGKLPVTDSNHSNDGLTPSIWEVNATSATAVTDWVTPLPSETLNSQLVTLTQTAGGRTLVLSVSIADAKLEMQEQPAPGTDACVHATFRVYGQAGSSSSESLLPMQGPNVTIEPFDRPGMAVTNGLLAVGRPAGGRDTLFNAVPGLDGAPGSVSLELATRPGCFVATAPAAGANAATQVVCRGNKNNGGSASGDGAALRRAASFVRAAPLRRYNPLSFAARGTARNFLLEPLRSLQDEFYTVYFSLVVSDAGS</sequence>
<dbReference type="eggNOG" id="ENOG502QRCI">
    <property type="taxonomic scope" value="Eukaryota"/>
</dbReference>
<feature type="domain" description="Non-reducing end beta-L-arabinofuranosidase-like GH127 catalytic" evidence="3">
    <location>
        <begin position="146"/>
        <end position="533"/>
    </location>
</feature>
<dbReference type="InterPro" id="IPR012878">
    <property type="entry name" value="Beta-AFase-like_GH127_cat"/>
</dbReference>
<feature type="domain" description="Non-reducing end beta-L-arabinofuranosidase-like GH127 middle" evidence="4">
    <location>
        <begin position="546"/>
        <end position="648"/>
    </location>
</feature>
<dbReference type="InterPro" id="IPR049046">
    <property type="entry name" value="Beta-AFase-like_GH127_middle"/>
</dbReference>
<evidence type="ECO:0000313" key="6">
    <source>
        <dbReference type="Proteomes" id="UP000000768"/>
    </source>
</evidence>
<evidence type="ECO:0000259" key="4">
    <source>
        <dbReference type="Pfam" id="PF20736"/>
    </source>
</evidence>
<name>C5Z625_SORBI</name>
<evidence type="ECO:0008006" key="7">
    <source>
        <dbReference type="Google" id="ProtNLM"/>
    </source>
</evidence>
<evidence type="ECO:0000256" key="1">
    <source>
        <dbReference type="SAM" id="MobiDB-lite"/>
    </source>
</evidence>
<dbReference type="Proteomes" id="UP000000768">
    <property type="component" value="Chromosome 10"/>
</dbReference>
<evidence type="ECO:0000313" key="5">
    <source>
        <dbReference type="EMBL" id="EER90039.1"/>
    </source>
</evidence>
<dbReference type="KEGG" id="sbi:8067643"/>
<evidence type="ECO:0000259" key="3">
    <source>
        <dbReference type="Pfam" id="PF07944"/>
    </source>
</evidence>
<reference evidence="6" key="2">
    <citation type="journal article" date="2018" name="Plant J.">
        <title>The Sorghum bicolor reference genome: improved assembly, gene annotations, a transcriptome atlas, and signatures of genome organization.</title>
        <authorList>
            <person name="McCormick R.F."/>
            <person name="Truong S.K."/>
            <person name="Sreedasyam A."/>
            <person name="Jenkins J."/>
            <person name="Shu S."/>
            <person name="Sims D."/>
            <person name="Kennedy M."/>
            <person name="Amirebrahimi M."/>
            <person name="Weers B.D."/>
            <person name="McKinley B."/>
            <person name="Mattison A."/>
            <person name="Morishige D.T."/>
            <person name="Grimwood J."/>
            <person name="Schmutz J."/>
            <person name="Mullet J.E."/>
        </authorList>
    </citation>
    <scope>NUCLEOTIDE SEQUENCE [LARGE SCALE GENOMIC DNA]</scope>
    <source>
        <strain evidence="6">cv. BTx623</strain>
    </source>
</reference>
<reference evidence="5 6" key="1">
    <citation type="journal article" date="2009" name="Nature">
        <title>The Sorghum bicolor genome and the diversification of grasses.</title>
        <authorList>
            <person name="Paterson A.H."/>
            <person name="Bowers J.E."/>
            <person name="Bruggmann R."/>
            <person name="Dubchak I."/>
            <person name="Grimwood J."/>
            <person name="Gundlach H."/>
            <person name="Haberer G."/>
            <person name="Hellsten U."/>
            <person name="Mitros T."/>
            <person name="Poliakov A."/>
            <person name="Schmutz J."/>
            <person name="Spannagl M."/>
            <person name="Tang H."/>
            <person name="Wang X."/>
            <person name="Wicker T."/>
            <person name="Bharti A.K."/>
            <person name="Chapman J."/>
            <person name="Feltus F.A."/>
            <person name="Gowik U."/>
            <person name="Grigoriev I.V."/>
            <person name="Lyons E."/>
            <person name="Maher C.A."/>
            <person name="Martis M."/>
            <person name="Narechania A."/>
            <person name="Otillar R.P."/>
            <person name="Penning B.W."/>
            <person name="Salamov A.A."/>
            <person name="Wang Y."/>
            <person name="Zhang L."/>
            <person name="Carpita N.C."/>
            <person name="Freeling M."/>
            <person name="Gingle A.R."/>
            <person name="Hash C.T."/>
            <person name="Keller B."/>
            <person name="Klein P."/>
            <person name="Kresovich S."/>
            <person name="McCann M.C."/>
            <person name="Ming R."/>
            <person name="Peterson D.G."/>
            <person name="Mehboob-ur-Rahman"/>
            <person name="Ware D."/>
            <person name="Westhoff P."/>
            <person name="Mayer K.F."/>
            <person name="Messing J."/>
            <person name="Rokhsar D.S."/>
        </authorList>
    </citation>
    <scope>NUCLEOTIDE SEQUENCE [LARGE SCALE GENOMIC DNA]</scope>
    <source>
        <strain evidence="6">cv. BTx623</strain>
    </source>
</reference>
<dbReference type="InParanoid" id="C5Z625"/>
<dbReference type="AlphaFoldDB" id="C5Z625"/>
<dbReference type="Pfam" id="PF07944">
    <property type="entry name" value="Beta-AFase-like_GH127_cat"/>
    <property type="match status" value="1"/>
</dbReference>
<dbReference type="PANTHER" id="PTHR31151:SF5">
    <property type="entry name" value="ALPHA-L-ARABINOFURANOSIDASE B ARABINOSE-BINDING DOMAIN-CONTAINING PROTEIN"/>
    <property type="match status" value="1"/>
</dbReference>
<dbReference type="GO" id="GO:0005975">
    <property type="term" value="P:carbohydrate metabolic process"/>
    <property type="evidence" value="ECO:0007669"/>
    <property type="project" value="InterPro"/>
</dbReference>
<dbReference type="OMA" id="TTHKIMQ"/>
<dbReference type="Gramene" id="EER90039">
    <property type="protein sequence ID" value="EER90039"/>
    <property type="gene ID" value="SORBI_3010G190800"/>
</dbReference>
<keyword evidence="2" id="KW-0732">Signal</keyword>
<feature type="region of interest" description="Disordered" evidence="1">
    <location>
        <begin position="99"/>
        <end position="118"/>
    </location>
</feature>
<protein>
    <recommendedName>
        <fullName evidence="7">Alpha-L-arabinofuranosidase B arabinose-binding domain-containing protein</fullName>
    </recommendedName>
</protein>
<gene>
    <name evidence="5" type="ORF">SORBI_3010G190800</name>
</gene>
<accession>C5Z625</accession>
<dbReference type="HOGENOM" id="CLU_008033_0_0_1"/>
<dbReference type="InterPro" id="IPR008928">
    <property type="entry name" value="6-hairpin_glycosidase_sf"/>
</dbReference>
<dbReference type="EMBL" id="CM000769">
    <property type="protein sequence ID" value="EER90039.1"/>
    <property type="molecule type" value="Genomic_DNA"/>
</dbReference>
<feature type="chain" id="PRO_5002961048" description="Alpha-L-arabinofuranosidase B arabinose-binding domain-containing protein" evidence="2">
    <location>
        <begin position="34"/>
        <end position="933"/>
    </location>
</feature>
<feature type="signal peptide" evidence="2">
    <location>
        <begin position="1"/>
        <end position="33"/>
    </location>
</feature>
<organism evidence="5 6">
    <name type="scientific">Sorghum bicolor</name>
    <name type="common">Sorghum</name>
    <name type="synonym">Sorghum vulgare</name>
    <dbReference type="NCBI Taxonomy" id="4558"/>
    <lineage>
        <taxon>Eukaryota</taxon>
        <taxon>Viridiplantae</taxon>
        <taxon>Streptophyta</taxon>
        <taxon>Embryophyta</taxon>
        <taxon>Tracheophyta</taxon>
        <taxon>Spermatophyta</taxon>
        <taxon>Magnoliopsida</taxon>
        <taxon>Liliopsida</taxon>
        <taxon>Poales</taxon>
        <taxon>Poaceae</taxon>
        <taxon>PACMAD clade</taxon>
        <taxon>Panicoideae</taxon>
        <taxon>Andropogonodae</taxon>
        <taxon>Andropogoneae</taxon>
        <taxon>Sorghinae</taxon>
        <taxon>Sorghum</taxon>
    </lineage>
</organism>
<proteinExistence type="predicted"/>
<evidence type="ECO:0000256" key="2">
    <source>
        <dbReference type="SAM" id="SignalP"/>
    </source>
</evidence>
<dbReference type="Pfam" id="PF20736">
    <property type="entry name" value="Glyco_hydro127M"/>
    <property type="match status" value="1"/>
</dbReference>
<dbReference type="PANTHER" id="PTHR31151">
    <property type="entry name" value="PROLINE-TRNA LIGASE (DUF1680)"/>
    <property type="match status" value="1"/>
</dbReference>
<keyword evidence="6" id="KW-1185">Reference proteome</keyword>